<protein>
    <recommendedName>
        <fullName evidence="1">F-box domain-containing protein</fullName>
    </recommendedName>
</protein>
<proteinExistence type="predicted"/>
<dbReference type="PANTHER" id="PTHR31672">
    <property type="entry name" value="BNACNNG10540D PROTEIN"/>
    <property type="match status" value="1"/>
</dbReference>
<dbReference type="InterPro" id="IPR050796">
    <property type="entry name" value="SCF_F-box_component"/>
</dbReference>
<dbReference type="NCBIfam" id="TIGR01640">
    <property type="entry name" value="F_box_assoc_1"/>
    <property type="match status" value="1"/>
</dbReference>
<gene>
    <name evidence="2" type="ORF">VNO80_06831</name>
</gene>
<dbReference type="InterPro" id="IPR036047">
    <property type="entry name" value="F-box-like_dom_sf"/>
</dbReference>
<dbReference type="SUPFAM" id="SSF81383">
    <property type="entry name" value="F-box domain"/>
    <property type="match status" value="1"/>
</dbReference>
<dbReference type="Pfam" id="PF12937">
    <property type="entry name" value="F-box-like"/>
    <property type="match status" value="1"/>
</dbReference>
<reference evidence="2 3" key="1">
    <citation type="submission" date="2024-01" db="EMBL/GenBank/DDBJ databases">
        <title>The genomes of 5 underutilized Papilionoideae crops provide insights into root nodulation and disease resistanc.</title>
        <authorList>
            <person name="Jiang F."/>
        </authorList>
    </citation>
    <scope>NUCLEOTIDE SEQUENCE [LARGE SCALE GENOMIC DNA]</scope>
    <source>
        <strain evidence="2">JINMINGXINNONG_FW02</strain>
        <tissue evidence="2">Leaves</tissue>
    </source>
</reference>
<dbReference type="Proteomes" id="UP001374584">
    <property type="component" value="Unassembled WGS sequence"/>
</dbReference>
<dbReference type="InterPro" id="IPR006527">
    <property type="entry name" value="F-box-assoc_dom_typ1"/>
</dbReference>
<dbReference type="CDD" id="cd22157">
    <property type="entry name" value="F-box_AtFBW1-like"/>
    <property type="match status" value="1"/>
</dbReference>
<dbReference type="PANTHER" id="PTHR31672:SF13">
    <property type="entry name" value="F-BOX PROTEIN CPR30-LIKE"/>
    <property type="match status" value="1"/>
</dbReference>
<dbReference type="PROSITE" id="PS50181">
    <property type="entry name" value="FBOX"/>
    <property type="match status" value="1"/>
</dbReference>
<comment type="caution">
    <text evidence="2">The sequence shown here is derived from an EMBL/GenBank/DDBJ whole genome shotgun (WGS) entry which is preliminary data.</text>
</comment>
<sequence>MPLLKLRRSKTRSSESHCNLQVLKEGDHIMEHLPRELVSNVFSRLPAKVLLLCKCVCKSWLDLITDPHFVTNYSVVYNNLQSQEEHLLVIRRPFFSGLKTYISVLSWNVNDPKELVSSNVLNPPYEHNSDHKYWTEIMGPCNGIYFLEGNPNVLMNPSLGQFKALPESPFQSPHGTYSFTDYAGFGFDPRRNDYKVVVIKDLWLKETDERQVGYWTAELYSLNSNSWRKVDAALPLPIEIWGSSRVYTYANNCCHWWGFVEESGASEDVVLAFDMVNESFRKIKVPRIRDSSDEKFATLAPFEESTSIGVVVYPVRGSEKYFDVWVMRDYWNEGSWVKLYSVGPVQVIYKLVGFYGSNRFLWKDNNERLVLYDSEKTRDLQVYGKYDSIRAARYTESLVSLHRGNEFSHKCLSCSLVPDPLLHDTEYLISF</sequence>
<dbReference type="AlphaFoldDB" id="A0AAN9NHK4"/>
<dbReference type="InterPro" id="IPR017451">
    <property type="entry name" value="F-box-assoc_interact_dom"/>
</dbReference>
<accession>A0AAN9NHK4</accession>
<dbReference type="EMBL" id="JAYMYR010000003">
    <property type="protein sequence ID" value="KAK7373424.1"/>
    <property type="molecule type" value="Genomic_DNA"/>
</dbReference>
<feature type="domain" description="F-box" evidence="1">
    <location>
        <begin position="27"/>
        <end position="80"/>
    </location>
</feature>
<evidence type="ECO:0000313" key="2">
    <source>
        <dbReference type="EMBL" id="KAK7373424.1"/>
    </source>
</evidence>
<dbReference type="Pfam" id="PF07734">
    <property type="entry name" value="FBA_1"/>
    <property type="match status" value="1"/>
</dbReference>
<evidence type="ECO:0000259" key="1">
    <source>
        <dbReference type="PROSITE" id="PS50181"/>
    </source>
</evidence>
<organism evidence="2 3">
    <name type="scientific">Phaseolus coccineus</name>
    <name type="common">Scarlet runner bean</name>
    <name type="synonym">Phaseolus multiflorus</name>
    <dbReference type="NCBI Taxonomy" id="3886"/>
    <lineage>
        <taxon>Eukaryota</taxon>
        <taxon>Viridiplantae</taxon>
        <taxon>Streptophyta</taxon>
        <taxon>Embryophyta</taxon>
        <taxon>Tracheophyta</taxon>
        <taxon>Spermatophyta</taxon>
        <taxon>Magnoliopsida</taxon>
        <taxon>eudicotyledons</taxon>
        <taxon>Gunneridae</taxon>
        <taxon>Pentapetalae</taxon>
        <taxon>rosids</taxon>
        <taxon>fabids</taxon>
        <taxon>Fabales</taxon>
        <taxon>Fabaceae</taxon>
        <taxon>Papilionoideae</taxon>
        <taxon>50 kb inversion clade</taxon>
        <taxon>NPAAA clade</taxon>
        <taxon>indigoferoid/millettioid clade</taxon>
        <taxon>Phaseoleae</taxon>
        <taxon>Phaseolus</taxon>
    </lineage>
</organism>
<dbReference type="SMART" id="SM00256">
    <property type="entry name" value="FBOX"/>
    <property type="match status" value="1"/>
</dbReference>
<dbReference type="Gene3D" id="1.20.1280.50">
    <property type="match status" value="1"/>
</dbReference>
<dbReference type="InterPro" id="IPR001810">
    <property type="entry name" value="F-box_dom"/>
</dbReference>
<name>A0AAN9NHK4_PHACN</name>
<evidence type="ECO:0000313" key="3">
    <source>
        <dbReference type="Proteomes" id="UP001374584"/>
    </source>
</evidence>
<keyword evidence="3" id="KW-1185">Reference proteome</keyword>